<dbReference type="PANTHER" id="PTHR13678:SF2">
    <property type="entry name" value="VACUOLAR PROTEIN SORTING-ASSOCIATED PROTEIN 37A"/>
    <property type="match status" value="1"/>
</dbReference>
<feature type="domain" description="VPS37 C-terminal" evidence="7">
    <location>
        <begin position="26"/>
        <end position="162"/>
    </location>
</feature>
<evidence type="ECO:0000256" key="2">
    <source>
        <dbReference type="ARBA" id="ARBA00007617"/>
    </source>
</evidence>
<dbReference type="Proteomes" id="UP000663844">
    <property type="component" value="Unassembled WGS sequence"/>
</dbReference>
<organism evidence="8 10">
    <name type="scientific">Adineta steineri</name>
    <dbReference type="NCBI Taxonomy" id="433720"/>
    <lineage>
        <taxon>Eukaryota</taxon>
        <taxon>Metazoa</taxon>
        <taxon>Spiralia</taxon>
        <taxon>Gnathifera</taxon>
        <taxon>Rotifera</taxon>
        <taxon>Eurotatoria</taxon>
        <taxon>Bdelloidea</taxon>
        <taxon>Adinetida</taxon>
        <taxon>Adinetidae</taxon>
        <taxon>Adineta</taxon>
    </lineage>
</organism>
<reference evidence="8" key="1">
    <citation type="submission" date="2021-02" db="EMBL/GenBank/DDBJ databases">
        <authorList>
            <person name="Nowell W R."/>
        </authorList>
    </citation>
    <scope>NUCLEOTIDE SEQUENCE</scope>
</reference>
<keyword evidence="3" id="KW-0813">Transport</keyword>
<name>A0A814H6P4_9BILA</name>
<dbReference type="GO" id="GO:0006612">
    <property type="term" value="P:protein targeting to membrane"/>
    <property type="evidence" value="ECO:0007669"/>
    <property type="project" value="TreeGrafter"/>
</dbReference>
<evidence type="ECO:0000256" key="5">
    <source>
        <dbReference type="ARBA" id="ARBA00022927"/>
    </source>
</evidence>
<comment type="similarity">
    <text evidence="2">Belongs to the VPS37 family.</text>
</comment>
<evidence type="ECO:0000256" key="3">
    <source>
        <dbReference type="ARBA" id="ARBA00022448"/>
    </source>
</evidence>
<dbReference type="Pfam" id="PF07200">
    <property type="entry name" value="Mod_r"/>
    <property type="match status" value="1"/>
</dbReference>
<evidence type="ECO:0000259" key="7">
    <source>
        <dbReference type="Pfam" id="PF07200"/>
    </source>
</evidence>
<keyword evidence="5" id="KW-0653">Protein transport</keyword>
<gene>
    <name evidence="8" type="ORF">JYZ213_LOCUS16255</name>
    <name evidence="9" type="ORF">OXD698_LOCUS32178</name>
</gene>
<dbReference type="GO" id="GO:0031902">
    <property type="term" value="C:late endosome membrane"/>
    <property type="evidence" value="ECO:0007669"/>
    <property type="project" value="UniProtKB-SubCell"/>
</dbReference>
<dbReference type="GO" id="GO:0043162">
    <property type="term" value="P:ubiquitin-dependent protein catabolic process via the multivesicular body sorting pathway"/>
    <property type="evidence" value="ECO:0007669"/>
    <property type="project" value="TreeGrafter"/>
</dbReference>
<protein>
    <recommendedName>
        <fullName evidence="7">VPS37 C-terminal domain-containing protein</fullName>
    </recommendedName>
</protein>
<dbReference type="InterPro" id="IPR009851">
    <property type="entry name" value="Mod_r"/>
</dbReference>
<sequence>MYQNRLKPLSILDQAFYEAQLQIRQMPINVLAKLNNNSTELLHFIQTLPTIQAMEHKRRQLIEHNRYLAKNNLKREPELIHIRQQLSHSFAELKPLRDQYLKLKINQQNNISSPDIILAKLQTDVQTNEQANDEMIETFLNTTHTDHDIEIFIKNFLHDRQETIKLRCITEKFYHLYQIEKRIQ</sequence>
<dbReference type="PANTHER" id="PTHR13678">
    <property type="entry name" value="VACUOLAR PROTEIN SORTING-ASSOCIATED PROTEIN 37"/>
    <property type="match status" value="1"/>
</dbReference>
<evidence type="ECO:0000256" key="4">
    <source>
        <dbReference type="ARBA" id="ARBA00022753"/>
    </source>
</evidence>
<comment type="subcellular location">
    <subcellularLocation>
        <location evidence="1">Late endosome membrane</location>
        <topology evidence="1">Peripheral membrane protein</topology>
    </subcellularLocation>
</comment>
<dbReference type="GO" id="GO:0000813">
    <property type="term" value="C:ESCRT I complex"/>
    <property type="evidence" value="ECO:0007669"/>
    <property type="project" value="TreeGrafter"/>
</dbReference>
<accession>A0A814H6P4</accession>
<comment type="function">
    <text evidence="6">Component of the ESCRT-I complex, a regulator of vesicular trafficking process. Required for the sorting of endocytic ubiquitinated cargos into multivesicular bodies. May be involved in cell growth and differentiation.</text>
</comment>
<dbReference type="EMBL" id="CAJNOG010000145">
    <property type="protein sequence ID" value="CAF1005868.1"/>
    <property type="molecule type" value="Genomic_DNA"/>
</dbReference>
<dbReference type="EMBL" id="CAJOAZ010004126">
    <property type="protein sequence ID" value="CAF4045276.1"/>
    <property type="molecule type" value="Genomic_DNA"/>
</dbReference>
<dbReference type="GO" id="GO:0006623">
    <property type="term" value="P:protein targeting to vacuole"/>
    <property type="evidence" value="ECO:0007669"/>
    <property type="project" value="TreeGrafter"/>
</dbReference>
<proteinExistence type="inferred from homology"/>
<dbReference type="AlphaFoldDB" id="A0A814H6P4"/>
<evidence type="ECO:0000256" key="6">
    <source>
        <dbReference type="ARBA" id="ARBA00025010"/>
    </source>
</evidence>
<keyword evidence="4" id="KW-0967">Endosome</keyword>
<evidence type="ECO:0000313" key="10">
    <source>
        <dbReference type="Proteomes" id="UP000663845"/>
    </source>
</evidence>
<evidence type="ECO:0000256" key="1">
    <source>
        <dbReference type="ARBA" id="ARBA00004633"/>
    </source>
</evidence>
<comment type="caution">
    <text evidence="8">The sequence shown here is derived from an EMBL/GenBank/DDBJ whole genome shotgun (WGS) entry which is preliminary data.</text>
</comment>
<evidence type="ECO:0000313" key="8">
    <source>
        <dbReference type="EMBL" id="CAF1005868.1"/>
    </source>
</evidence>
<evidence type="ECO:0000313" key="9">
    <source>
        <dbReference type="EMBL" id="CAF4045276.1"/>
    </source>
</evidence>
<dbReference type="Proteomes" id="UP000663845">
    <property type="component" value="Unassembled WGS sequence"/>
</dbReference>